<dbReference type="CDD" id="cd00603">
    <property type="entry name" value="IPT_PCSR"/>
    <property type="match status" value="2"/>
</dbReference>
<gene>
    <name evidence="2" type="ORF">IGX34_18365</name>
</gene>
<name>A0ABR9GED6_9GAMM</name>
<dbReference type="InterPro" id="IPR013783">
    <property type="entry name" value="Ig-like_fold"/>
</dbReference>
<proteinExistence type="predicted"/>
<dbReference type="InterPro" id="IPR014756">
    <property type="entry name" value="Ig_E-set"/>
</dbReference>
<dbReference type="InterPro" id="IPR006530">
    <property type="entry name" value="YD"/>
</dbReference>
<dbReference type="EMBL" id="JACZZA010000013">
    <property type="protein sequence ID" value="MBE1162354.1"/>
    <property type="molecule type" value="Genomic_DNA"/>
</dbReference>
<keyword evidence="3" id="KW-1185">Reference proteome</keyword>
<dbReference type="Proteomes" id="UP000651010">
    <property type="component" value="Unassembled WGS sequence"/>
</dbReference>
<organism evidence="2 3">
    <name type="scientific">Dyella acidiphila</name>
    <dbReference type="NCBI Taxonomy" id="2775866"/>
    <lineage>
        <taxon>Bacteria</taxon>
        <taxon>Pseudomonadati</taxon>
        <taxon>Pseudomonadota</taxon>
        <taxon>Gammaproteobacteria</taxon>
        <taxon>Lysobacterales</taxon>
        <taxon>Rhodanobacteraceae</taxon>
        <taxon>Dyella</taxon>
    </lineage>
</organism>
<accession>A0ABR9GED6</accession>
<dbReference type="Pfam" id="PF05593">
    <property type="entry name" value="RHS_repeat"/>
    <property type="match status" value="1"/>
</dbReference>
<evidence type="ECO:0000259" key="1">
    <source>
        <dbReference type="Pfam" id="PF01833"/>
    </source>
</evidence>
<dbReference type="InterPro" id="IPR002909">
    <property type="entry name" value="IPT_dom"/>
</dbReference>
<dbReference type="RefSeq" id="WP_192557199.1">
    <property type="nucleotide sequence ID" value="NZ_JACZZA010000013.1"/>
</dbReference>
<dbReference type="Gene3D" id="2.60.40.10">
    <property type="entry name" value="Immunoglobulins"/>
    <property type="match status" value="2"/>
</dbReference>
<dbReference type="NCBIfam" id="TIGR01643">
    <property type="entry name" value="YD_repeat_2x"/>
    <property type="match status" value="1"/>
</dbReference>
<dbReference type="SUPFAM" id="SSF81296">
    <property type="entry name" value="E set domains"/>
    <property type="match status" value="2"/>
</dbReference>
<protein>
    <submittedName>
        <fullName evidence="2">IPT/TIG domain-containing protein</fullName>
    </submittedName>
</protein>
<evidence type="ECO:0000313" key="2">
    <source>
        <dbReference type="EMBL" id="MBE1162354.1"/>
    </source>
</evidence>
<comment type="caution">
    <text evidence="2">The sequence shown here is derived from an EMBL/GenBank/DDBJ whole genome shotgun (WGS) entry which is preliminary data.</text>
</comment>
<feature type="domain" description="IPT/TIG" evidence="1">
    <location>
        <begin position="99"/>
        <end position="171"/>
    </location>
</feature>
<sequence>MESQSCGAVKDHTRRGSLARRRATWRRLVTWATWLLCAALLWSGAVQAQSTGYVYDANGRVVATTVNNGSSVQYSYNSLGHVSQVSAPLTAGQLAIFAFMPTHGEAGTQVTIEGQGFSSNAAADTVSFNGTVATVLSATANQLVTTVPDGASSGPISVTVGGQTVASATPFVIDDTGLPPSITQVSPVVVSVGNTVTLSGAHLDPVAGDTSVQMGDREIPSLAAITDTQVQYTVPSNGTSGNVTVATPYGMATSPTPVVVLPSSISAANVVSSGNAAVNGAGVNLNIGASGQYGAVTFTAPQSGWVSLQASAITTTASGLYYTVYAPGNSVLQQGSISSSSPSVHLPHLLPGAVYLVVVQPSGAGAQLTMGVESNSLLTIGNAATVVTTVAGASERVLFNATAGQNLAFQINGTTTNPSGHTVTYTVYSPSGASYTSGTTASTGVINLGNLPTAGTYQVVVAPGSGVTGSMQVEVAAGVTGTLNGTPQNYVANVAGQNIYLSFTATQGESLELTLYNVNDAGATYNQFPVYVYNAAGAQVASFWCYASNPGKSCTQHLWYLPAGAYSVVATPYYGGVLSFTALLEQDLSGGNIPVNGTAAVALAAGQVERYTFTANAGDTVALNVSGITTAPTGQGVAFLVYRPDAGAITTSTPAYTSFTPTGSQTVNLPNLPVSGTYTIIAAPSYGLAASGQISVVGGATATLPTNGSSQTYTANVTGENVYLTFTATQGQSLELALNNVNAAGAQYNQFIVYVYNAAGGQVASFWCYASNPGASCNQHLWYLPAGTYSVVASPYYGGVLSFNALIQPDIDGGTIADNTPVNIALGAGQVERYTFNANAGDTVALNVSGITTTPAGQGVTFLVYRPDAGAITTSTPSYTSFGPTSAQTVNLQNLPISGAYTVIVTPNYGLAGSAQFEVVSGATGTLQTSGTAQSYTANTAGQNVYLSFTATQGQNLELALNNVNAAGAQYNQFIVYVYNAAGGQVTSFWCYASNPGASCNAHLWDLPAGTYSVVVSPYYGGVLSFNALLQPDLDGGAITDNTPVNISLGAGQSERYTFNANAGDTIALNVSGITTTPAGQPVNFQVYRPDAGVITTSTSAYTSFNPTSSQVVNLQNLPVSGAYTVIVTPYYALPATAQLNVVTGATGTLSTDGTVHSYTANTTGQNVYLSFNATQGQNLELTLNNVNAAGAQYNQFIVYVYNAAGGQVTSFWCYASNPNASCNAHLWDLPAGTYSVVASPYYGGVLSFNALLQPDLVGPALAANTPANISLSAGQVGRYTFNANAGDTIALNVSGVTTTPAGQQLNFQVYRPDAGVITTNTSAYTTFAPTSGQLVNLPNLPVSGTYTVIVTPYYGLAASAQLTLVSGATGNLPSTGTSQHYSANAAGENVYLSFNATQGQNLELTLNNVAVVGGQYSNIYVNVYNAAGNSVATFWCYASNPSASCSQHLWSLAAGQYSVVVNPYYGGVISFNALIEPDITGASIGAGDNVSISLNAGQVERYTFSANAGDTVTLNASAIATTPVGQGVNFTVYRPDNGVITNNSSAYSSFTPSGAQTLTLSNLPVSGTYTVIVSPSYGLPADAQLNMQDTAAAPPTYSTPTLTDAGSSVSETASASGQTVNMTFNANSGDNLELQFADINVPGGNVNAFRVDVYDPSGAQVTWAYCYNSNPASSCRFPLWNLRAGSYSVVATPTWGGTISFSAQLQPDIVGPALSANTPATVTLGAGQVERLTFSANQGDTVALNLSGVSTTAPAGQTVYVNVYRPDTGLISTGNYYTYFSESGSGTLNLQNLPASGTYTAVVYTSYGTPGTAQLTVAPGATGTVTTNAAAQSFAAQTAGENVYLNFNANQGDNLELQLSNITLTGGSNNGFRVDVYSANGTDVSGTYCYTSNPGASCRFALWNLPAGSYSVVASPTWGGTIGFNAQLQSDVAGPALTANTPATVTLGSGQIQRFTFNANVGDTVALNLSAVSSTAPTGQGVYVNVYRPDTGAITTGNYYTYFSETGSGTLNLPNLPASGTYTAVVYTNYGTPATAQLTLAPGATGTVTNNGAAQNFAANIAGENVYFNFNANLGDNLELQLSNITVTGGSNNGFRVDVYNSVGNDVSGTYCYTSNPGASCRFALWNLPAGTYSVVVSPTWGGTIGFTAQLQSDVTGSGLTMGTPASINLGVGQVQRLTFNANVGDTVALNLSGVSTTAPAGQGVYVNLYRPDTGAITTGNNYTSFSATSSSTINLQNLPASGTYTAVVYTNYGTPGSAQLTLVPGVTGTVATNGPAQSFQATAASQNIYFNFNANLGDNLELQFSNIATTGASNNGFRIDIYNSTGTDVAGNYCYTSNPNASCRFALWNLPAGTYSVVVSPTWGGVIGFTAQLQSDSVGPALAMSTPATVNLAAGQVQRLTFNANVGDTIALNLSGVSTTSPTGQGVYVNIYRPDTGAITTGNNYTSFSATSSSTINLQNLPATGTYTAVVYTNYGTPGTAQLTMLPGLTGTVLSNGVTQNYAAYTPGENAYLNFNANLGDNLELTLSNINVVGASNNGFHVDIYNVSGNDVSSTYCYASSPGAACRLALWNLPAGAYSVEVEPIWGGTMNFTAQLQPDGSDGALTANVPSTINLGAGSVQRITFNASVGQNVVLTLAGVSSTSPTGQTVAVNVYRPDTGAITTGNYYNWFSTATSSTLTLSGLPATGTYTAVVYTSYGTPATAQLSYTTQ</sequence>
<dbReference type="InterPro" id="IPR031325">
    <property type="entry name" value="RHS_repeat"/>
</dbReference>
<evidence type="ECO:0000313" key="3">
    <source>
        <dbReference type="Proteomes" id="UP000651010"/>
    </source>
</evidence>
<dbReference type="Gene3D" id="2.60.120.380">
    <property type="match status" value="10"/>
</dbReference>
<dbReference type="Pfam" id="PF01833">
    <property type="entry name" value="TIG"/>
    <property type="match status" value="1"/>
</dbReference>
<reference evidence="2 3" key="1">
    <citation type="submission" date="2020-09" db="EMBL/GenBank/DDBJ databases">
        <title>Dyella sp. 7MK23 isolated from forest soil.</title>
        <authorList>
            <person name="Fu J."/>
        </authorList>
    </citation>
    <scope>NUCLEOTIDE SEQUENCE [LARGE SCALE GENOMIC DNA]</scope>
    <source>
        <strain evidence="2 3">7MK23</strain>
    </source>
</reference>